<dbReference type="PANTHER" id="PTHR15012:SF35">
    <property type="entry name" value="PROTEIN SHROOM4"/>
    <property type="match status" value="1"/>
</dbReference>
<evidence type="ECO:0000256" key="1">
    <source>
        <dbReference type="ARBA" id="ARBA00004245"/>
    </source>
</evidence>
<feature type="region of interest" description="Disordered" evidence="8">
    <location>
        <begin position="172"/>
        <end position="423"/>
    </location>
</feature>
<keyword evidence="5" id="KW-0597">Phosphoprotein</keyword>
<dbReference type="GO" id="GO:0016324">
    <property type="term" value="C:apical plasma membrane"/>
    <property type="evidence" value="ECO:0007669"/>
    <property type="project" value="TreeGrafter"/>
</dbReference>
<feature type="compositionally biased region" description="Polar residues" evidence="8">
    <location>
        <begin position="464"/>
        <end position="482"/>
    </location>
</feature>
<evidence type="ECO:0000256" key="2">
    <source>
        <dbReference type="ARBA" id="ARBA00006469"/>
    </source>
</evidence>
<evidence type="ECO:0000256" key="7">
    <source>
        <dbReference type="ARBA" id="ARBA00023212"/>
    </source>
</evidence>
<dbReference type="CDD" id="cd06750">
    <property type="entry name" value="PDZ_shroom2_3_4-like"/>
    <property type="match status" value="1"/>
</dbReference>
<keyword evidence="6" id="KW-0009">Actin-binding</keyword>
<evidence type="ECO:0000313" key="10">
    <source>
        <dbReference type="EMBL" id="KAJ7310343.1"/>
    </source>
</evidence>
<dbReference type="EMBL" id="JAPFRF010000015">
    <property type="protein sequence ID" value="KAJ7310343.1"/>
    <property type="molecule type" value="Genomic_DNA"/>
</dbReference>
<dbReference type="PANTHER" id="PTHR15012">
    <property type="entry name" value="APICAL PROTEIN/SHROOM-RELATED"/>
    <property type="match status" value="1"/>
</dbReference>
<evidence type="ECO:0000256" key="3">
    <source>
        <dbReference type="ARBA" id="ARBA00022473"/>
    </source>
</evidence>
<evidence type="ECO:0000256" key="6">
    <source>
        <dbReference type="ARBA" id="ARBA00023203"/>
    </source>
</evidence>
<comment type="subcellular location">
    <subcellularLocation>
        <location evidence="1">Cytoplasm</location>
        <location evidence="1">Cytoskeleton</location>
    </subcellularLocation>
</comment>
<comment type="similarity">
    <text evidence="2">Belongs to the shroom family.</text>
</comment>
<evidence type="ECO:0000256" key="8">
    <source>
        <dbReference type="SAM" id="MobiDB-lite"/>
    </source>
</evidence>
<dbReference type="OrthoDB" id="10063560at2759"/>
<dbReference type="SMART" id="SM00228">
    <property type="entry name" value="PDZ"/>
    <property type="match status" value="1"/>
</dbReference>
<feature type="compositionally biased region" description="Low complexity" evidence="8">
    <location>
        <begin position="211"/>
        <end position="227"/>
    </location>
</feature>
<feature type="compositionally biased region" description="Basic and acidic residues" evidence="8">
    <location>
        <begin position="392"/>
        <end position="401"/>
    </location>
</feature>
<dbReference type="GO" id="GO:0030864">
    <property type="term" value="C:cortical actin cytoskeleton"/>
    <property type="evidence" value="ECO:0007669"/>
    <property type="project" value="TreeGrafter"/>
</dbReference>
<feature type="compositionally biased region" description="Low complexity" evidence="8">
    <location>
        <begin position="253"/>
        <end position="275"/>
    </location>
</feature>
<reference evidence="10" key="1">
    <citation type="journal article" date="2023" name="DNA Res.">
        <title>Chromosome-level genome assembly of Phrynocephalus forsythii using third-generation DNA sequencing and Hi-C analysis.</title>
        <authorList>
            <person name="Qi Y."/>
            <person name="Zhao W."/>
            <person name="Zhao Y."/>
            <person name="Niu C."/>
            <person name="Cao S."/>
            <person name="Zhang Y."/>
        </authorList>
    </citation>
    <scope>NUCLEOTIDE SEQUENCE</scope>
    <source>
        <tissue evidence="10">Muscle</tissue>
    </source>
</reference>
<dbReference type="InterPro" id="IPR027685">
    <property type="entry name" value="Shroom_fam"/>
</dbReference>
<dbReference type="SUPFAM" id="SSF50156">
    <property type="entry name" value="PDZ domain-like"/>
    <property type="match status" value="1"/>
</dbReference>
<feature type="compositionally biased region" description="Basic and acidic residues" evidence="8">
    <location>
        <begin position="722"/>
        <end position="735"/>
    </location>
</feature>
<dbReference type="Gene3D" id="2.30.42.10">
    <property type="match status" value="1"/>
</dbReference>
<sequence>MEPPPSGQEAPRAPATEQPEGRPASRLLVSFQYVHVQLAGGAPWGFTLKGGLEHGEPLIVSKVEDGGKAALSQKIRSGDELVNINGTPLYGSRQEALILIKGSYRTLKMIIRRRNVPVIRPHSWHLAKLFEAQTEAAAMPCPADAFSLSWHSGCDTSDLSLPWAPLSRHCSTDKSSSLGSMESLEPPSQTSYYEGSLSPIDQAMDHPNQRDSAYSSFSASSTTSDSALRPEENTPSEGGQRGLPPDPRYLQTGSEGSSSSSSSSSEPSGQRSSATPPAPSPQPASGTPASPLASFAKAATPAPQPPVRQDSLQACNPPPEVPRADPLHPKGRWTSDTSLCRRGRDPPGPCEPLASARHAKGSLSTDQYYLLSSHMESQAPPMEKGAPSPKPLLDEQDRAPPLDDSPLGGERNEQEGELVRPEVCSPSAWEAGWAGPLGHRHSAPERLLSAQLQALKVAPGQESPRWTVSPLHSGQRSPSASEPWQDGGREEGSRASPGGAEESDSCPEWGAGPCPPQGRHTGHERPRSASVDLAPPSPRQPPDNATDRGFPPACPTYASREGAQDGEGGCPAPRKGGPGQHRSAQMRRRSDRFATNLRHEIQWHKAQLQKAKGSAQLLGGEGAVEELEEPPSCSPGSPSQPTSAPAPAPSAPPPPPPPPVKARPHGFGPRTRRWGSELSVFVEDSAARSPGRGLPAPEPRWGSQELGPVCPPKPGRSGRWRWSPEHKLQPHDEGSRVAQPEPSADYSDDSGLLPFVDRRKFFEETSKPLPSGYANLHPHRLRRWPPPWVEEPKTFQPVGSEHQALRHHSLDQACGAPSPPTYPDFHREALGFCPASAHHRGDCDWWQPLPCSSGPREACAHCYAERCPALHQRNLPVPTGHCVHHCHPRPAWSHCSDCCCLAPHKRLEEAVPWPPRKEFPLDEWEPPPINRKSSQSM</sequence>
<protein>
    <recommendedName>
        <fullName evidence="9">PDZ domain-containing protein</fullName>
    </recommendedName>
</protein>
<evidence type="ECO:0000313" key="11">
    <source>
        <dbReference type="Proteomes" id="UP001142489"/>
    </source>
</evidence>
<dbReference type="GO" id="GO:0005912">
    <property type="term" value="C:adherens junction"/>
    <property type="evidence" value="ECO:0007669"/>
    <property type="project" value="TreeGrafter"/>
</dbReference>
<gene>
    <name evidence="10" type="ORF">JRQ81_007252</name>
</gene>
<feature type="region of interest" description="Disordered" evidence="8">
    <location>
        <begin position="454"/>
        <end position="750"/>
    </location>
</feature>
<feature type="compositionally biased region" description="Polar residues" evidence="8">
    <location>
        <begin position="173"/>
        <end position="193"/>
    </location>
</feature>
<dbReference type="GO" id="GO:0007015">
    <property type="term" value="P:actin filament organization"/>
    <property type="evidence" value="ECO:0007669"/>
    <property type="project" value="TreeGrafter"/>
</dbReference>
<evidence type="ECO:0000256" key="5">
    <source>
        <dbReference type="ARBA" id="ARBA00022553"/>
    </source>
</evidence>
<feature type="compositionally biased region" description="Pro residues" evidence="8">
    <location>
        <begin position="644"/>
        <end position="661"/>
    </location>
</feature>
<dbReference type="PROSITE" id="PS50106">
    <property type="entry name" value="PDZ"/>
    <property type="match status" value="1"/>
</dbReference>
<dbReference type="GO" id="GO:0043296">
    <property type="term" value="C:apical junction complex"/>
    <property type="evidence" value="ECO:0007669"/>
    <property type="project" value="TreeGrafter"/>
</dbReference>
<dbReference type="InterPro" id="IPR036034">
    <property type="entry name" value="PDZ_sf"/>
</dbReference>
<evidence type="ECO:0000259" key="9">
    <source>
        <dbReference type="PROSITE" id="PS50106"/>
    </source>
</evidence>
<organism evidence="10 11">
    <name type="scientific">Phrynocephalus forsythii</name>
    <dbReference type="NCBI Taxonomy" id="171643"/>
    <lineage>
        <taxon>Eukaryota</taxon>
        <taxon>Metazoa</taxon>
        <taxon>Chordata</taxon>
        <taxon>Craniata</taxon>
        <taxon>Vertebrata</taxon>
        <taxon>Euteleostomi</taxon>
        <taxon>Lepidosauria</taxon>
        <taxon>Squamata</taxon>
        <taxon>Bifurcata</taxon>
        <taxon>Unidentata</taxon>
        <taxon>Episquamata</taxon>
        <taxon>Toxicofera</taxon>
        <taxon>Iguania</taxon>
        <taxon>Acrodonta</taxon>
        <taxon>Agamidae</taxon>
        <taxon>Agaminae</taxon>
        <taxon>Phrynocephalus</taxon>
    </lineage>
</organism>
<feature type="domain" description="PDZ" evidence="9">
    <location>
        <begin position="33"/>
        <end position="115"/>
    </location>
</feature>
<dbReference type="FunFam" id="2.30.42.10:FF:000100">
    <property type="entry name" value="Shroom family member 2"/>
    <property type="match status" value="1"/>
</dbReference>
<comment type="caution">
    <text evidence="10">The sequence shown here is derived from an EMBL/GenBank/DDBJ whole genome shotgun (WGS) entry which is preliminary data.</text>
</comment>
<keyword evidence="4" id="KW-0963">Cytoplasm</keyword>
<keyword evidence="3" id="KW-0217">Developmental protein</keyword>
<proteinExistence type="inferred from homology"/>
<feature type="region of interest" description="Disordered" evidence="8">
    <location>
        <begin position="917"/>
        <end position="937"/>
    </location>
</feature>
<name>A0A9Q1ATM6_9SAUR</name>
<feature type="compositionally biased region" description="Basic and acidic residues" evidence="8">
    <location>
        <begin position="410"/>
        <end position="420"/>
    </location>
</feature>
<dbReference type="AlphaFoldDB" id="A0A9Q1ATM6"/>
<feature type="compositionally biased region" description="Low complexity" evidence="8">
    <location>
        <begin position="630"/>
        <end position="643"/>
    </location>
</feature>
<evidence type="ECO:0000256" key="4">
    <source>
        <dbReference type="ARBA" id="ARBA00022490"/>
    </source>
</evidence>
<feature type="region of interest" description="Disordered" evidence="8">
    <location>
        <begin position="1"/>
        <end position="21"/>
    </location>
</feature>
<dbReference type="GO" id="GO:0051015">
    <property type="term" value="F:actin filament binding"/>
    <property type="evidence" value="ECO:0007669"/>
    <property type="project" value="InterPro"/>
</dbReference>
<dbReference type="InterPro" id="IPR001478">
    <property type="entry name" value="PDZ"/>
</dbReference>
<dbReference type="Pfam" id="PF00595">
    <property type="entry name" value="PDZ"/>
    <property type="match status" value="1"/>
</dbReference>
<accession>A0A9Q1ATM6</accession>
<keyword evidence="11" id="KW-1185">Reference proteome</keyword>
<keyword evidence="7" id="KW-0206">Cytoskeleton</keyword>
<dbReference type="Proteomes" id="UP001142489">
    <property type="component" value="Unassembled WGS sequence"/>
</dbReference>
<feature type="non-terminal residue" evidence="10">
    <location>
        <position position="937"/>
    </location>
</feature>